<protein>
    <submittedName>
        <fullName evidence="1">Uncharacterized protein</fullName>
    </submittedName>
</protein>
<dbReference type="EMBL" id="IACJ01012217">
    <property type="protein sequence ID" value="LAA37458.1"/>
    <property type="molecule type" value="Transcribed_RNA"/>
</dbReference>
<name>A0A2D4EQC5_MICCO</name>
<dbReference type="AlphaFoldDB" id="A0A2D4EQC5"/>
<evidence type="ECO:0000313" key="1">
    <source>
        <dbReference type="EMBL" id="LAA37458.1"/>
    </source>
</evidence>
<proteinExistence type="predicted"/>
<reference evidence="1" key="2">
    <citation type="submission" date="2017-11" db="EMBL/GenBank/DDBJ databases">
        <title>Coralsnake Venomics: Analyses of Venom Gland Transcriptomes and Proteomes of Six Brazilian Taxa.</title>
        <authorList>
            <person name="Aird S.D."/>
            <person name="Jorge da Silva N."/>
            <person name="Qiu L."/>
            <person name="Villar-Briones A."/>
            <person name="Aparecida-Saddi V."/>
            <person name="Campos-Telles M.P."/>
            <person name="Grau M."/>
            <person name="Mikheyev A.S."/>
        </authorList>
    </citation>
    <scope>NUCLEOTIDE SEQUENCE</scope>
    <source>
        <tissue evidence="1">Venom_gland</tissue>
    </source>
</reference>
<organism evidence="1">
    <name type="scientific">Micrurus corallinus</name>
    <name type="common">Brazilian coral snake</name>
    <dbReference type="NCBI Taxonomy" id="54390"/>
    <lineage>
        <taxon>Eukaryota</taxon>
        <taxon>Metazoa</taxon>
        <taxon>Chordata</taxon>
        <taxon>Craniata</taxon>
        <taxon>Vertebrata</taxon>
        <taxon>Euteleostomi</taxon>
        <taxon>Lepidosauria</taxon>
        <taxon>Squamata</taxon>
        <taxon>Bifurcata</taxon>
        <taxon>Unidentata</taxon>
        <taxon>Episquamata</taxon>
        <taxon>Toxicofera</taxon>
        <taxon>Serpentes</taxon>
        <taxon>Colubroidea</taxon>
        <taxon>Elapidae</taxon>
        <taxon>Elapinae</taxon>
        <taxon>Micrurus</taxon>
    </lineage>
</organism>
<accession>A0A2D4EQC5</accession>
<reference evidence="1" key="1">
    <citation type="submission" date="2017-07" db="EMBL/GenBank/DDBJ databases">
        <authorList>
            <person name="Mikheyev A."/>
            <person name="Grau M."/>
        </authorList>
    </citation>
    <scope>NUCLEOTIDE SEQUENCE</scope>
    <source>
        <tissue evidence="1">Venom_gland</tissue>
    </source>
</reference>
<sequence>MGLNYNSPVRKFAEKTIFKKTSDSIFSLWHQSLARFPEKQCPTGIHSYLSVLYQNKSEQGRFKNSGHQFPSHFLSFERKIQQVMGEKGVKRNLSPVLQVRKGRFGWTSLP</sequence>
<dbReference type="EMBL" id="IACJ01012214">
    <property type="protein sequence ID" value="LAA37453.1"/>
    <property type="molecule type" value="Transcribed_RNA"/>
</dbReference>